<keyword evidence="1" id="KW-1133">Transmembrane helix</keyword>
<keyword evidence="3" id="KW-1185">Reference proteome</keyword>
<evidence type="ECO:0000313" key="3">
    <source>
        <dbReference type="Proteomes" id="UP001140217"/>
    </source>
</evidence>
<name>A0A9W8LEZ4_9FUNG</name>
<feature type="transmembrane region" description="Helical" evidence="1">
    <location>
        <begin position="47"/>
        <end position="71"/>
    </location>
</feature>
<keyword evidence="1" id="KW-0472">Membrane</keyword>
<proteinExistence type="predicted"/>
<organism evidence="2 3">
    <name type="scientific">Coemansia javaensis</name>
    <dbReference type="NCBI Taxonomy" id="2761396"/>
    <lineage>
        <taxon>Eukaryota</taxon>
        <taxon>Fungi</taxon>
        <taxon>Fungi incertae sedis</taxon>
        <taxon>Zoopagomycota</taxon>
        <taxon>Kickxellomycotina</taxon>
        <taxon>Kickxellomycetes</taxon>
        <taxon>Kickxellales</taxon>
        <taxon>Kickxellaceae</taxon>
        <taxon>Coemansia</taxon>
    </lineage>
</organism>
<evidence type="ECO:0000256" key="1">
    <source>
        <dbReference type="SAM" id="Phobius"/>
    </source>
</evidence>
<keyword evidence="1" id="KW-0812">Transmembrane</keyword>
<dbReference type="EMBL" id="JANBUL010000391">
    <property type="protein sequence ID" value="KAJ2776133.1"/>
    <property type="molecule type" value="Genomic_DNA"/>
</dbReference>
<sequence>MVGGRVREYPAGGARPRVVGHPRVLREKVLCDVDAFIRQREYGRASALLLAATGSGAVGFRAMWALLAAVVRQQDLRRAAVGSIFDAAAAETRSVPPYTAAMEQVFYTLDHDLAQAHDILLAFTNDAGSRLALAHGFLGIVSACLREREVARLGGGGGSSSSGGAPAAEPGDVFRLCATALPFRLTAHDERLLQTKHSLAGAERHLARALELDAHSDFFVGFHAQVLLALGRRSDAVAELEKYYRRDKSVHILR</sequence>
<accession>A0A9W8LEZ4</accession>
<comment type="caution">
    <text evidence="2">The sequence shown here is derived from an EMBL/GenBank/DDBJ whole genome shotgun (WGS) entry which is preliminary data.</text>
</comment>
<protein>
    <submittedName>
        <fullName evidence="2">Uncharacterized protein</fullName>
    </submittedName>
</protein>
<dbReference type="Proteomes" id="UP001140217">
    <property type="component" value="Unassembled WGS sequence"/>
</dbReference>
<evidence type="ECO:0000313" key="2">
    <source>
        <dbReference type="EMBL" id="KAJ2776133.1"/>
    </source>
</evidence>
<dbReference type="AlphaFoldDB" id="A0A9W8LEZ4"/>
<dbReference type="OrthoDB" id="5579493at2759"/>
<reference evidence="2" key="1">
    <citation type="submission" date="2022-07" db="EMBL/GenBank/DDBJ databases">
        <title>Phylogenomic reconstructions and comparative analyses of Kickxellomycotina fungi.</title>
        <authorList>
            <person name="Reynolds N.K."/>
            <person name="Stajich J.E."/>
            <person name="Barry K."/>
            <person name="Grigoriev I.V."/>
            <person name="Crous P."/>
            <person name="Smith M.E."/>
        </authorList>
    </citation>
    <scope>NUCLEOTIDE SEQUENCE</scope>
    <source>
        <strain evidence="2">NBRC 105414</strain>
    </source>
</reference>
<gene>
    <name evidence="2" type="ORF">H4R18_005831</name>
</gene>